<gene>
    <name evidence="2" type="ordered locus">SCATT_p11450</name>
</gene>
<dbReference type="InterPro" id="IPR002060">
    <property type="entry name" value="Squ/phyt_synthse"/>
</dbReference>
<dbReference type="Pfam" id="PF00494">
    <property type="entry name" value="SQS_PSY"/>
    <property type="match status" value="1"/>
</dbReference>
<dbReference type="HOGENOM" id="CLU_808695_0_0_11"/>
<dbReference type="InterPro" id="IPR008949">
    <property type="entry name" value="Isoprenoid_synthase_dom_sf"/>
</dbReference>
<dbReference type="OrthoDB" id="9807580at2"/>
<name>F8JMI1_STREN</name>
<dbReference type="SUPFAM" id="SSF48576">
    <property type="entry name" value="Terpenoid synthases"/>
    <property type="match status" value="1"/>
</dbReference>
<dbReference type="Proteomes" id="UP000007842">
    <property type="component" value="Plasmid pSCATT"/>
</dbReference>
<dbReference type="PANTHER" id="PTHR31480">
    <property type="entry name" value="BIFUNCTIONAL LYCOPENE CYCLASE/PHYTOENE SYNTHASE"/>
    <property type="match status" value="1"/>
</dbReference>
<accession>G8XER5</accession>
<proteinExistence type="predicted"/>
<feature type="region of interest" description="Disordered" evidence="1">
    <location>
        <begin position="95"/>
        <end position="114"/>
    </location>
</feature>
<keyword evidence="2" id="KW-0614">Plasmid</keyword>
<dbReference type="EMBL" id="CP003229">
    <property type="protein sequence ID" value="AEW99338.1"/>
    <property type="molecule type" value="Genomic_DNA"/>
</dbReference>
<protein>
    <submittedName>
        <fullName evidence="2">Putative phytoene synthase</fullName>
    </submittedName>
</protein>
<evidence type="ECO:0000256" key="1">
    <source>
        <dbReference type="SAM" id="MobiDB-lite"/>
    </source>
</evidence>
<reference evidence="3" key="1">
    <citation type="submission" date="2011-12" db="EMBL/GenBank/DDBJ databases">
        <title>Complete genome sequence of Streptomyces cattleya strain DSM 46488.</title>
        <authorList>
            <person name="Ou H.-Y."/>
            <person name="Li P."/>
            <person name="Zhao C."/>
            <person name="O'Hagan D."/>
            <person name="Deng Z."/>
        </authorList>
    </citation>
    <scope>NUCLEOTIDE SEQUENCE [LARGE SCALE GENOMIC DNA]</scope>
    <source>
        <strain evidence="3">ATCC 35852 / DSM 46488 / JCM 4925 / NBRC 14057 / NRRL 8057</strain>
        <plasmid evidence="3">Plasmid pSCATT</plasmid>
    </source>
</reference>
<dbReference type="GO" id="GO:0016765">
    <property type="term" value="F:transferase activity, transferring alkyl or aryl (other than methyl) groups"/>
    <property type="evidence" value="ECO:0007669"/>
    <property type="project" value="UniProtKB-ARBA"/>
</dbReference>
<dbReference type="PATRIC" id="fig|1003195.11.peg.575"/>
<sequence>MKRHELGAAGLTDPRLARAYQACADRLRGRNPAAFPTTRCLLPPGKRPYYDALLAFCRHTDDLLDDPTVEVAERERRFDAFAAYLTGLMEAAPDGTAPPYVPSPSPSPGDGEEPPGALIAVAFAHFTRVWRIPAESVSRFLRTIRGDLRVTAYPTYQDLHAYMRDVSGEPAVWINTLLQPAAPAEHSRRMVVALSHGIYLLHFIGDIGEDLRLGRVYLPQEDLGRYGVTRSALATAASTGRPSEPVRLLIRHQAVRVHQLLAASDGWWRLLHPASRQFAHRYHALARDALHDLVRGGYEVPRPASPALATGRAALATARTGAAYAHGLLRPLWAPPAAVTRLT</sequence>
<dbReference type="RefSeq" id="WP_014151050.1">
    <property type="nucleotide sequence ID" value="NC_016113.1"/>
</dbReference>
<organism evidence="2 3">
    <name type="scientific">Streptantibioticus cattleyicolor (strain ATCC 35852 / DSM 46488 / JCM 4925 / NBRC 14057 / NRRL 8057)</name>
    <name type="common">Streptomyces cattleya</name>
    <dbReference type="NCBI Taxonomy" id="1003195"/>
    <lineage>
        <taxon>Bacteria</taxon>
        <taxon>Bacillati</taxon>
        <taxon>Actinomycetota</taxon>
        <taxon>Actinomycetes</taxon>
        <taxon>Kitasatosporales</taxon>
        <taxon>Streptomycetaceae</taxon>
        <taxon>Streptantibioticus</taxon>
    </lineage>
</organism>
<dbReference type="KEGG" id="sct:SCAT_p0595"/>
<evidence type="ECO:0000313" key="2">
    <source>
        <dbReference type="EMBL" id="AEW99338.1"/>
    </source>
</evidence>
<geneLocation type="plasmid" evidence="2 3">
    <name>pSCATT</name>
</geneLocation>
<keyword evidence="3" id="KW-1185">Reference proteome</keyword>
<dbReference type="AlphaFoldDB" id="F8JMI1"/>
<dbReference type="Gene3D" id="1.10.600.10">
    <property type="entry name" value="Farnesyl Diphosphate Synthase"/>
    <property type="match status" value="1"/>
</dbReference>
<evidence type="ECO:0000313" key="3">
    <source>
        <dbReference type="Proteomes" id="UP000007842"/>
    </source>
</evidence>
<accession>F8JMI1</accession>
<dbReference type="KEGG" id="scy:SCATT_p11450"/>